<keyword evidence="2" id="KW-0274">FAD</keyword>
<reference evidence="5" key="1">
    <citation type="submission" date="2019-08" db="EMBL/GenBank/DDBJ databases">
        <authorList>
            <person name="Kucharzyk K."/>
            <person name="Murdoch R.W."/>
            <person name="Higgins S."/>
            <person name="Loffler F."/>
        </authorList>
    </citation>
    <scope>NUCLEOTIDE SEQUENCE</scope>
</reference>
<accession>A0A645GRJ5</accession>
<evidence type="ECO:0000256" key="1">
    <source>
        <dbReference type="ARBA" id="ARBA00022630"/>
    </source>
</evidence>
<dbReference type="SUPFAM" id="SSF55447">
    <property type="entry name" value="CO dehydrogenase flavoprotein C-terminal domain-like"/>
    <property type="match status" value="1"/>
</dbReference>
<evidence type="ECO:0000259" key="4">
    <source>
        <dbReference type="SMART" id="SM01092"/>
    </source>
</evidence>
<name>A0A645GRJ5_9ZZZZ</name>
<keyword evidence="3" id="KW-0560">Oxidoreductase</keyword>
<feature type="domain" description="CO dehydrogenase flavoprotein C-terminal" evidence="4">
    <location>
        <begin position="21"/>
        <end position="123"/>
    </location>
</feature>
<dbReference type="PANTHER" id="PTHR42659:SF2">
    <property type="entry name" value="XANTHINE DEHYDROGENASE SUBUNIT C-RELATED"/>
    <property type="match status" value="1"/>
</dbReference>
<comment type="caution">
    <text evidence="5">The sequence shown here is derived from an EMBL/GenBank/DDBJ whole genome shotgun (WGS) entry which is preliminary data.</text>
</comment>
<dbReference type="InterPro" id="IPR005107">
    <property type="entry name" value="CO_DH_flav_C"/>
</dbReference>
<dbReference type="Pfam" id="PF03450">
    <property type="entry name" value="CO_deh_flav_C"/>
    <property type="match status" value="1"/>
</dbReference>
<gene>
    <name evidence="5" type="ORF">SDC9_176325</name>
</gene>
<dbReference type="PANTHER" id="PTHR42659">
    <property type="entry name" value="XANTHINE DEHYDROGENASE SUBUNIT C-RELATED"/>
    <property type="match status" value="1"/>
</dbReference>
<organism evidence="5">
    <name type="scientific">bioreactor metagenome</name>
    <dbReference type="NCBI Taxonomy" id="1076179"/>
    <lineage>
        <taxon>unclassified sequences</taxon>
        <taxon>metagenomes</taxon>
        <taxon>ecological metagenomes</taxon>
    </lineage>
</organism>
<sequence length="133" mass="14716">MLRPGEWISSIRIPLGEYNFIHFEKVSKRKEVDISSVNSALALQIEDGVIQKAAVACGGVGPMTLYMPETARFLLGKKMEERTFLEAAGVIAGEATPMGDVRGSAEYRRAVMQNLLLKHFLAYEGGGRQRDEK</sequence>
<evidence type="ECO:0000256" key="3">
    <source>
        <dbReference type="ARBA" id="ARBA00023002"/>
    </source>
</evidence>
<dbReference type="Gene3D" id="3.30.390.50">
    <property type="entry name" value="CO dehydrogenase flavoprotein, C-terminal domain"/>
    <property type="match status" value="1"/>
</dbReference>
<dbReference type="SMART" id="SM01092">
    <property type="entry name" value="CO_deh_flav_C"/>
    <property type="match status" value="1"/>
</dbReference>
<protein>
    <recommendedName>
        <fullName evidence="4">CO dehydrogenase flavoprotein C-terminal domain-containing protein</fullName>
    </recommendedName>
</protein>
<dbReference type="InterPro" id="IPR051312">
    <property type="entry name" value="Diverse_Substr_Oxidored"/>
</dbReference>
<proteinExistence type="predicted"/>
<evidence type="ECO:0000313" key="5">
    <source>
        <dbReference type="EMBL" id="MPN28880.1"/>
    </source>
</evidence>
<dbReference type="InterPro" id="IPR036683">
    <property type="entry name" value="CO_DH_flav_C_dom_sf"/>
</dbReference>
<keyword evidence="1" id="KW-0285">Flavoprotein</keyword>
<dbReference type="AlphaFoldDB" id="A0A645GRJ5"/>
<dbReference type="GO" id="GO:0016491">
    <property type="term" value="F:oxidoreductase activity"/>
    <property type="evidence" value="ECO:0007669"/>
    <property type="project" value="UniProtKB-KW"/>
</dbReference>
<evidence type="ECO:0000256" key="2">
    <source>
        <dbReference type="ARBA" id="ARBA00022827"/>
    </source>
</evidence>
<dbReference type="EMBL" id="VSSQ01079326">
    <property type="protein sequence ID" value="MPN28880.1"/>
    <property type="molecule type" value="Genomic_DNA"/>
</dbReference>